<feature type="compositionally biased region" description="Basic residues" evidence="1">
    <location>
        <begin position="257"/>
        <end position="272"/>
    </location>
</feature>
<accession>A0A6A4ZHQ0</accession>
<dbReference type="EMBL" id="VJMH01000866">
    <property type="protein sequence ID" value="KAF0714091.1"/>
    <property type="molecule type" value="Genomic_DNA"/>
</dbReference>
<proteinExistence type="predicted"/>
<feature type="compositionally biased region" description="Low complexity" evidence="1">
    <location>
        <begin position="163"/>
        <end position="180"/>
    </location>
</feature>
<feature type="region of interest" description="Disordered" evidence="1">
    <location>
        <begin position="119"/>
        <end position="180"/>
    </location>
</feature>
<dbReference type="AlphaFoldDB" id="A0A6A4ZHQ0"/>
<evidence type="ECO:0000256" key="1">
    <source>
        <dbReference type="SAM" id="MobiDB-lite"/>
    </source>
</evidence>
<reference evidence="2" key="1">
    <citation type="submission" date="2019-06" db="EMBL/GenBank/DDBJ databases">
        <title>Genomics analysis of Aphanomyces spp. identifies a new class of oomycete effector associated with host adaptation.</title>
        <authorList>
            <person name="Gaulin E."/>
        </authorList>
    </citation>
    <scope>NUCLEOTIDE SEQUENCE</scope>
    <source>
        <strain evidence="2">CBS 578.67</strain>
    </source>
</reference>
<sequence>MGAGGSVQTSIVFDAAKFDATKDIMGLACDDTEKFNQLQDVWWGEKPKKHEGIDDDVLVDVAGLFGGEEGGGGETKSAQDDSQANASATVRLLDNPRVVATRAGGAVLAVSPVVLSGTATHDQHHSHQPMEPAGSSSRPQSPESPSKGVGRHHLQPLARHNGPSSPSSSTSPQPTLAPATSVVVASPADVSILPKLDLPHGYLDIDADRVVYVLPKVASPWKYRPEPMPGDVVVQEYERVTAFIDEFQRREEATAWRRQHPAKQRRSAKTSPRKLTSLQPTNNHSPHGQSHPTTTPLVPDDASSPADYIHVSSGSYHPPRFIPVTLDEQHAFWDAIEAYHRTRMARIAHDRALGVCVYDFNAAAAGDPELLAARHTEWVDRRDRLADDCAEARVRRADAHDVHIQQTTTDYRIYLRHLRQEQAAHLANVRVVLPRVLAMAAAQTFVQRLWLHWDAVRRTRV</sequence>
<feature type="compositionally biased region" description="Gly residues" evidence="1">
    <location>
        <begin position="65"/>
        <end position="74"/>
    </location>
</feature>
<feature type="non-terminal residue" evidence="2">
    <location>
        <position position="461"/>
    </location>
</feature>
<feature type="compositionally biased region" description="Low complexity" evidence="1">
    <location>
        <begin position="135"/>
        <end position="146"/>
    </location>
</feature>
<comment type="caution">
    <text evidence="2">The sequence shown here is derived from an EMBL/GenBank/DDBJ whole genome shotgun (WGS) entry which is preliminary data.</text>
</comment>
<feature type="region of interest" description="Disordered" evidence="1">
    <location>
        <begin position="65"/>
        <end position="84"/>
    </location>
</feature>
<name>A0A6A4ZHQ0_9STRA</name>
<feature type="region of interest" description="Disordered" evidence="1">
    <location>
        <begin position="253"/>
        <end position="304"/>
    </location>
</feature>
<feature type="compositionally biased region" description="Polar residues" evidence="1">
    <location>
        <begin position="273"/>
        <end position="296"/>
    </location>
</feature>
<evidence type="ECO:0000313" key="2">
    <source>
        <dbReference type="EMBL" id="KAF0714091.1"/>
    </source>
</evidence>
<gene>
    <name evidence="2" type="ORF">As57867_004035</name>
</gene>
<protein>
    <submittedName>
        <fullName evidence="2">Uncharacterized protein</fullName>
    </submittedName>
</protein>
<organism evidence="2">
    <name type="scientific">Aphanomyces stellatus</name>
    <dbReference type="NCBI Taxonomy" id="120398"/>
    <lineage>
        <taxon>Eukaryota</taxon>
        <taxon>Sar</taxon>
        <taxon>Stramenopiles</taxon>
        <taxon>Oomycota</taxon>
        <taxon>Saprolegniomycetes</taxon>
        <taxon>Saprolegniales</taxon>
        <taxon>Verrucalvaceae</taxon>
        <taxon>Aphanomyces</taxon>
    </lineage>
</organism>